<name>A0A433DIK3_9FUNG</name>
<evidence type="ECO:0000256" key="4">
    <source>
        <dbReference type="SAM" id="Phobius"/>
    </source>
</evidence>
<dbReference type="InterPro" id="IPR012677">
    <property type="entry name" value="Nucleotide-bd_a/b_plait_sf"/>
</dbReference>
<dbReference type="PANTHER" id="PTHR23236:SF12">
    <property type="entry name" value="EUKARYOTIC INITIATION FACTOR 4B-RELATED"/>
    <property type="match status" value="1"/>
</dbReference>
<dbReference type="GO" id="GO:0008143">
    <property type="term" value="F:poly(A) binding"/>
    <property type="evidence" value="ECO:0007669"/>
    <property type="project" value="TreeGrafter"/>
</dbReference>
<evidence type="ECO:0000313" key="7">
    <source>
        <dbReference type="Proteomes" id="UP000268093"/>
    </source>
</evidence>
<keyword evidence="4" id="KW-1133">Transmembrane helix</keyword>
<keyword evidence="1 2" id="KW-0694">RNA-binding</keyword>
<keyword evidence="4" id="KW-0472">Membrane</keyword>
<keyword evidence="7" id="KW-1185">Reference proteome</keyword>
<organism evidence="6 7">
    <name type="scientific">Jimgerdemannia flammicorona</name>
    <dbReference type="NCBI Taxonomy" id="994334"/>
    <lineage>
        <taxon>Eukaryota</taxon>
        <taxon>Fungi</taxon>
        <taxon>Fungi incertae sedis</taxon>
        <taxon>Mucoromycota</taxon>
        <taxon>Mucoromycotina</taxon>
        <taxon>Endogonomycetes</taxon>
        <taxon>Endogonales</taxon>
        <taxon>Endogonaceae</taxon>
        <taxon>Jimgerdemannia</taxon>
    </lineage>
</organism>
<dbReference type="SUPFAM" id="SSF54928">
    <property type="entry name" value="RNA-binding domain, RBD"/>
    <property type="match status" value="1"/>
</dbReference>
<dbReference type="Pfam" id="PF00076">
    <property type="entry name" value="RRM_1"/>
    <property type="match status" value="1"/>
</dbReference>
<dbReference type="EMBL" id="RBNI01001290">
    <property type="protein sequence ID" value="RUP50639.1"/>
    <property type="molecule type" value="Genomic_DNA"/>
</dbReference>
<dbReference type="Proteomes" id="UP000268093">
    <property type="component" value="Unassembled WGS sequence"/>
</dbReference>
<dbReference type="PANTHER" id="PTHR23236">
    <property type="entry name" value="EUKARYOTIC TRANSLATION INITIATION FACTOR 4B/4H"/>
    <property type="match status" value="1"/>
</dbReference>
<dbReference type="OrthoDB" id="4726at2759"/>
<accession>A0A433DIK3</accession>
<dbReference type="CDD" id="cd12306">
    <property type="entry name" value="RRM_II_PABPs"/>
    <property type="match status" value="1"/>
</dbReference>
<proteinExistence type="predicted"/>
<evidence type="ECO:0000259" key="5">
    <source>
        <dbReference type="PROSITE" id="PS50102"/>
    </source>
</evidence>
<evidence type="ECO:0000256" key="1">
    <source>
        <dbReference type="ARBA" id="ARBA00022884"/>
    </source>
</evidence>
<feature type="transmembrane region" description="Helical" evidence="4">
    <location>
        <begin position="215"/>
        <end position="236"/>
    </location>
</feature>
<dbReference type="InterPro" id="IPR000504">
    <property type="entry name" value="RRM_dom"/>
</dbReference>
<evidence type="ECO:0000313" key="6">
    <source>
        <dbReference type="EMBL" id="RUP50639.1"/>
    </source>
</evidence>
<dbReference type="Gene3D" id="3.30.70.330">
    <property type="match status" value="1"/>
</dbReference>
<evidence type="ECO:0000256" key="3">
    <source>
        <dbReference type="SAM" id="MobiDB-lite"/>
    </source>
</evidence>
<feature type="domain" description="RRM" evidence="5">
    <location>
        <begin position="75"/>
        <end position="152"/>
    </location>
</feature>
<dbReference type="AlphaFoldDB" id="A0A433DIK3"/>
<dbReference type="GO" id="GO:0005737">
    <property type="term" value="C:cytoplasm"/>
    <property type="evidence" value="ECO:0007669"/>
    <property type="project" value="TreeGrafter"/>
</dbReference>
<feature type="compositionally biased region" description="Acidic residues" evidence="3">
    <location>
        <begin position="20"/>
        <end position="31"/>
    </location>
</feature>
<gene>
    <name evidence="6" type="ORF">BC936DRAFT_138311</name>
</gene>
<comment type="caution">
    <text evidence="6">The sequence shown here is derived from an EMBL/GenBank/DDBJ whole genome shotgun (WGS) entry which is preliminary data.</text>
</comment>
<dbReference type="SMART" id="SM00360">
    <property type="entry name" value="RRM"/>
    <property type="match status" value="1"/>
</dbReference>
<evidence type="ECO:0000256" key="2">
    <source>
        <dbReference type="PROSITE-ProRule" id="PRU00176"/>
    </source>
</evidence>
<sequence length="251" mass="28525">MADEESKLVPVELGETHNEEESEEFNEEADKELEAMKQRVKEMEEEAAKLREMQAQVEKEMNQTDEADKEAVDNRSIYVGNVDYGATPEEVQAHFQSCGTINRVTILCDKWTGHPKGYAYVEFAEPAFVANAMALNESLFRGRLIKVTAKRTNVPGFARGAMRGGRGRGGYPRGGGFQGNGYMGHQPSFGYRGRPRYRFVACKSDLLRHEKRYRVFWVDVLTSCGPASFIILFYFFCWSGMRLHVYAIVEC</sequence>
<keyword evidence="4" id="KW-0812">Transmembrane</keyword>
<dbReference type="InterPro" id="IPR035979">
    <property type="entry name" value="RBD_domain_sf"/>
</dbReference>
<dbReference type="PROSITE" id="PS50102">
    <property type="entry name" value="RRM"/>
    <property type="match status" value="1"/>
</dbReference>
<protein>
    <recommendedName>
        <fullName evidence="5">RRM domain-containing protein</fullName>
    </recommendedName>
</protein>
<feature type="region of interest" description="Disordered" evidence="3">
    <location>
        <begin position="1"/>
        <end position="31"/>
    </location>
</feature>
<reference evidence="6 7" key="1">
    <citation type="journal article" date="2018" name="New Phytol.">
        <title>Phylogenomics of Endogonaceae and evolution of mycorrhizas within Mucoromycota.</title>
        <authorList>
            <person name="Chang Y."/>
            <person name="Desiro A."/>
            <person name="Na H."/>
            <person name="Sandor L."/>
            <person name="Lipzen A."/>
            <person name="Clum A."/>
            <person name="Barry K."/>
            <person name="Grigoriev I.V."/>
            <person name="Martin F.M."/>
            <person name="Stajich J.E."/>
            <person name="Smith M.E."/>
            <person name="Bonito G."/>
            <person name="Spatafora J.W."/>
        </authorList>
    </citation>
    <scope>NUCLEOTIDE SEQUENCE [LARGE SCALE GENOMIC DNA]</scope>
    <source>
        <strain evidence="6 7">GMNB39</strain>
    </source>
</reference>